<dbReference type="Proteomes" id="UP000782901">
    <property type="component" value="Unassembled WGS sequence"/>
</dbReference>
<dbReference type="NCBIfam" id="TIGR00121">
    <property type="entry name" value="birA_ligase"/>
    <property type="match status" value="1"/>
</dbReference>
<evidence type="ECO:0000313" key="4">
    <source>
        <dbReference type="Proteomes" id="UP000782901"/>
    </source>
</evidence>
<dbReference type="GO" id="GO:0004077">
    <property type="term" value="F:biotin--[biotin carboxyl-carrier protein] ligase activity"/>
    <property type="evidence" value="ECO:0007669"/>
    <property type="project" value="UniProtKB-EC"/>
</dbReference>
<dbReference type="PROSITE" id="PS51733">
    <property type="entry name" value="BPL_LPL_CATALYTIC"/>
    <property type="match status" value="1"/>
</dbReference>
<dbReference type="PANTHER" id="PTHR12835:SF5">
    <property type="entry name" value="BIOTIN--PROTEIN LIGASE"/>
    <property type="match status" value="1"/>
</dbReference>
<evidence type="ECO:0000313" key="3">
    <source>
        <dbReference type="EMBL" id="MBS5410288.1"/>
    </source>
</evidence>
<protein>
    <submittedName>
        <fullName evidence="3">Biotin--[acetyl-CoA-carboxylase] ligase</fullName>
        <ecNumber evidence="3">6.3.4.15</ecNumber>
    </submittedName>
</protein>
<gene>
    <name evidence="3" type="ORF">KHY35_06160</name>
</gene>
<accession>A0A943HPA9</accession>
<dbReference type="Pfam" id="PF03099">
    <property type="entry name" value="BPL_LplA_LipB"/>
    <property type="match status" value="1"/>
</dbReference>
<dbReference type="InterPro" id="IPR004143">
    <property type="entry name" value="BPL_LPL_catalytic"/>
</dbReference>
<sequence length="254" mass="29225">MMPSPDMSFPVPLIHISETNSTNSYLQTLCAKQQGVAAFTTVVADFQTSGRGQRGNSWESEPKKNLLFSFVLFPDFLEARRQFLISQIVSLAIKEELDSYADDFSIKWPNDIYWKDKKICGMLIENDLMGRNISQSISGIGINVNQEAFHSTAPNPVSLRQITGKQYDIFEILKNIMLRVQSDYELLRNGDTELIGHRYEKALFRKEGMHRYKDADGEFFARIICVEPEGKLILEDDAQRKRGYMFKEVEYLLI</sequence>
<organism evidence="3 4">
    <name type="scientific">Bacteroides thetaiotaomicron</name>
    <dbReference type="NCBI Taxonomy" id="818"/>
    <lineage>
        <taxon>Bacteria</taxon>
        <taxon>Pseudomonadati</taxon>
        <taxon>Bacteroidota</taxon>
        <taxon>Bacteroidia</taxon>
        <taxon>Bacteroidales</taxon>
        <taxon>Bacteroidaceae</taxon>
        <taxon>Bacteroides</taxon>
    </lineage>
</organism>
<evidence type="ECO:0000256" key="1">
    <source>
        <dbReference type="ARBA" id="ARBA00022598"/>
    </source>
</evidence>
<dbReference type="InterPro" id="IPR045864">
    <property type="entry name" value="aa-tRNA-synth_II/BPL/LPL"/>
</dbReference>
<reference evidence="3" key="1">
    <citation type="submission" date="2021-02" db="EMBL/GenBank/DDBJ databases">
        <title>Infant gut strain persistence is associated with maternal origin, phylogeny, and functional potential including surface adhesion and iron acquisition.</title>
        <authorList>
            <person name="Lou Y.C."/>
        </authorList>
    </citation>
    <scope>NUCLEOTIDE SEQUENCE</scope>
    <source>
        <strain evidence="3">L3_082_243G1_dasL3_082_243G1_maxbin2.maxbin.015s ta_sub</strain>
    </source>
</reference>
<dbReference type="InterPro" id="IPR004408">
    <property type="entry name" value="Biotin_CoA_COase_ligase"/>
</dbReference>
<dbReference type="SUPFAM" id="SSF55681">
    <property type="entry name" value="Class II aaRS and biotin synthetases"/>
    <property type="match status" value="1"/>
</dbReference>
<dbReference type="EMBL" id="JAGZEE010000006">
    <property type="protein sequence ID" value="MBS5410288.1"/>
    <property type="molecule type" value="Genomic_DNA"/>
</dbReference>
<evidence type="ECO:0000259" key="2">
    <source>
        <dbReference type="PROSITE" id="PS51733"/>
    </source>
</evidence>
<dbReference type="CDD" id="cd16442">
    <property type="entry name" value="BPL"/>
    <property type="match status" value="1"/>
</dbReference>
<proteinExistence type="predicted"/>
<dbReference type="GO" id="GO:0005737">
    <property type="term" value="C:cytoplasm"/>
    <property type="evidence" value="ECO:0007669"/>
    <property type="project" value="TreeGrafter"/>
</dbReference>
<feature type="domain" description="BPL/LPL catalytic" evidence="2">
    <location>
        <begin position="14"/>
        <end position="188"/>
    </location>
</feature>
<dbReference type="Gene3D" id="3.30.930.10">
    <property type="entry name" value="Bira Bifunctional Protein, Domain 2"/>
    <property type="match status" value="1"/>
</dbReference>
<keyword evidence="1 3" id="KW-0436">Ligase</keyword>
<comment type="caution">
    <text evidence="3">The sequence shown here is derived from an EMBL/GenBank/DDBJ whole genome shotgun (WGS) entry which is preliminary data.</text>
</comment>
<dbReference type="AlphaFoldDB" id="A0A943HPA9"/>
<dbReference type="PANTHER" id="PTHR12835">
    <property type="entry name" value="BIOTIN PROTEIN LIGASE"/>
    <property type="match status" value="1"/>
</dbReference>
<dbReference type="EC" id="6.3.4.15" evidence="3"/>
<name>A0A943HPA9_BACT4</name>